<reference evidence="1 2" key="1">
    <citation type="submission" date="2017-10" db="EMBL/GenBank/DDBJ databases">
        <title>Draft genomes of the Enterococcus faecium isolated from human feces before and after Helicobacter pylori eradication therapy.</title>
        <authorList>
            <person name="Prianichniikov N.A."/>
            <person name="Glushchenko O.E."/>
            <person name="Malakhova M.V."/>
        </authorList>
    </citation>
    <scope>NUCLEOTIDE SEQUENCE [LARGE SCALE GENOMIC DNA]</scope>
    <source>
        <strain evidence="1 2">Hp_5-7</strain>
    </source>
</reference>
<dbReference type="EMBL" id="PCGC01000032">
    <property type="protein sequence ID" value="PHL20862.1"/>
    <property type="molecule type" value="Genomic_DNA"/>
</dbReference>
<dbReference type="InterPro" id="IPR006427">
    <property type="entry name" value="Portal_HK97"/>
</dbReference>
<dbReference type="AlphaFoldDB" id="A0A2G0E8T1"/>
<name>A0A2G0E8T1_ENTFC</name>
<dbReference type="RefSeq" id="WP_072538723.1">
    <property type="nucleotide sequence ID" value="NZ_PCGC01000032.1"/>
</dbReference>
<protein>
    <submittedName>
        <fullName evidence="1">Phage portal protein</fullName>
    </submittedName>
</protein>
<comment type="caution">
    <text evidence="1">The sequence shown here is derived from an EMBL/GenBank/DDBJ whole genome shotgun (WGS) entry which is preliminary data.</text>
</comment>
<gene>
    <name evidence="1" type="ORF">CQR37_11650</name>
</gene>
<dbReference type="Pfam" id="PF04860">
    <property type="entry name" value="Phage_portal"/>
    <property type="match status" value="1"/>
</dbReference>
<dbReference type="NCBIfam" id="TIGR01537">
    <property type="entry name" value="portal_HK97"/>
    <property type="match status" value="1"/>
</dbReference>
<accession>A0A2G0E8T1</accession>
<proteinExistence type="predicted"/>
<evidence type="ECO:0000313" key="2">
    <source>
        <dbReference type="Proteomes" id="UP000224303"/>
    </source>
</evidence>
<dbReference type="InterPro" id="IPR006944">
    <property type="entry name" value="Phage/GTA_portal"/>
</dbReference>
<evidence type="ECO:0000313" key="1">
    <source>
        <dbReference type="EMBL" id="PHL20862.1"/>
    </source>
</evidence>
<dbReference type="Proteomes" id="UP000224303">
    <property type="component" value="Unassembled WGS sequence"/>
</dbReference>
<sequence length="384" mass="44497">MGVFQSFFDIFKKNSEIELSYDFDTLIDEYNTLYLKHLAIDTCAEFIARIFSRSEFRIRKNGQPITNEWTYLLNVRPNLDQSASSFWQQVVYKLITENEVLIVLSDDDQLLIAESYVRKEYALYDDVFESVWMKGYEFKRKFPMSEVIFLQYNNNDLNRYVRGLYEDYASLYNRMVEVAMRNHQIRATVGGKEGRGFDDKLQMKAQSYIDKLYEKFRKDSVAIIPMQQGLEYNELTNTVGETNQSIDELKKLKRQFVDEVADILGIPSTILHGELADLESAQKVLNKYCVKSLNKKIEDELNAKTISKSEYVSGTEVKVVGVDKKDIFDLADAVDKLISSGGFNRNEIREEVDYESIEGGDEFYITKNYEKAKGGEEVNDETGN</sequence>
<organism evidence="1 2">
    <name type="scientific">Enterococcus faecium</name>
    <name type="common">Streptococcus faecium</name>
    <dbReference type="NCBI Taxonomy" id="1352"/>
    <lineage>
        <taxon>Bacteria</taxon>
        <taxon>Bacillati</taxon>
        <taxon>Bacillota</taxon>
        <taxon>Bacilli</taxon>
        <taxon>Lactobacillales</taxon>
        <taxon>Enterococcaceae</taxon>
        <taxon>Enterococcus</taxon>
    </lineage>
</organism>